<keyword evidence="2" id="KW-0378">Hydrolase</keyword>
<evidence type="ECO:0000256" key="2">
    <source>
        <dbReference type="ARBA" id="ARBA00022801"/>
    </source>
</evidence>
<name>A0AAN6QBU4_9PEZI</name>
<feature type="domain" description="Beta-lactamase-related" evidence="3">
    <location>
        <begin position="19"/>
        <end position="380"/>
    </location>
</feature>
<dbReference type="GeneID" id="89940524"/>
<evidence type="ECO:0000313" key="5">
    <source>
        <dbReference type="Proteomes" id="UP001302812"/>
    </source>
</evidence>
<dbReference type="InterPro" id="IPR001466">
    <property type="entry name" value="Beta-lactam-related"/>
</dbReference>
<dbReference type="SUPFAM" id="SSF56601">
    <property type="entry name" value="beta-lactamase/transpeptidase-like"/>
    <property type="match status" value="1"/>
</dbReference>
<proteinExistence type="inferred from homology"/>
<reference evidence="4" key="2">
    <citation type="submission" date="2023-05" db="EMBL/GenBank/DDBJ databases">
        <authorList>
            <consortium name="Lawrence Berkeley National Laboratory"/>
            <person name="Steindorff A."/>
            <person name="Hensen N."/>
            <person name="Bonometti L."/>
            <person name="Westerberg I."/>
            <person name="Brannstrom I.O."/>
            <person name="Guillou S."/>
            <person name="Cros-Aarteil S."/>
            <person name="Calhoun S."/>
            <person name="Haridas S."/>
            <person name="Kuo A."/>
            <person name="Mondo S."/>
            <person name="Pangilinan J."/>
            <person name="Riley R."/>
            <person name="Labutti K."/>
            <person name="Andreopoulos B."/>
            <person name="Lipzen A."/>
            <person name="Chen C."/>
            <person name="Yanf M."/>
            <person name="Daum C."/>
            <person name="Ng V."/>
            <person name="Clum A."/>
            <person name="Ohm R."/>
            <person name="Martin F."/>
            <person name="Silar P."/>
            <person name="Natvig D."/>
            <person name="Lalanne C."/>
            <person name="Gautier V."/>
            <person name="Ament-Velasquez S.L."/>
            <person name="Kruys A."/>
            <person name="Hutchinson M.I."/>
            <person name="Powell A.J."/>
            <person name="Barry K."/>
            <person name="Miller A.N."/>
            <person name="Grigoriev I.V."/>
            <person name="Debuchy R."/>
            <person name="Gladieux P."/>
            <person name="Thoren M.H."/>
            <person name="Johannesson H."/>
        </authorList>
    </citation>
    <scope>NUCLEOTIDE SEQUENCE</scope>
    <source>
        <strain evidence="4">CBS 508.74</strain>
    </source>
</reference>
<reference evidence="4" key="1">
    <citation type="journal article" date="2023" name="Mol. Phylogenet. Evol.">
        <title>Genome-scale phylogeny and comparative genomics of the fungal order Sordariales.</title>
        <authorList>
            <person name="Hensen N."/>
            <person name="Bonometti L."/>
            <person name="Westerberg I."/>
            <person name="Brannstrom I.O."/>
            <person name="Guillou S."/>
            <person name="Cros-Aarteil S."/>
            <person name="Calhoun S."/>
            <person name="Haridas S."/>
            <person name="Kuo A."/>
            <person name="Mondo S."/>
            <person name="Pangilinan J."/>
            <person name="Riley R."/>
            <person name="LaButti K."/>
            <person name="Andreopoulos B."/>
            <person name="Lipzen A."/>
            <person name="Chen C."/>
            <person name="Yan M."/>
            <person name="Daum C."/>
            <person name="Ng V."/>
            <person name="Clum A."/>
            <person name="Steindorff A."/>
            <person name="Ohm R.A."/>
            <person name="Martin F."/>
            <person name="Silar P."/>
            <person name="Natvig D.O."/>
            <person name="Lalanne C."/>
            <person name="Gautier V."/>
            <person name="Ament-Velasquez S.L."/>
            <person name="Kruys A."/>
            <person name="Hutchinson M.I."/>
            <person name="Powell A.J."/>
            <person name="Barry K."/>
            <person name="Miller A.N."/>
            <person name="Grigoriev I.V."/>
            <person name="Debuchy R."/>
            <person name="Gladieux P."/>
            <person name="Hiltunen Thoren M."/>
            <person name="Johannesson H."/>
        </authorList>
    </citation>
    <scope>NUCLEOTIDE SEQUENCE</scope>
    <source>
        <strain evidence="4">CBS 508.74</strain>
    </source>
</reference>
<dbReference type="AlphaFoldDB" id="A0AAN6QBU4"/>
<evidence type="ECO:0000259" key="3">
    <source>
        <dbReference type="Pfam" id="PF00144"/>
    </source>
</evidence>
<keyword evidence="5" id="KW-1185">Reference proteome</keyword>
<dbReference type="Pfam" id="PF00144">
    <property type="entry name" value="Beta-lactamase"/>
    <property type="match status" value="1"/>
</dbReference>
<dbReference type="Proteomes" id="UP001302812">
    <property type="component" value="Unassembled WGS sequence"/>
</dbReference>
<dbReference type="PANTHER" id="PTHR43283:SF17">
    <property type="entry name" value="(LOVD), PUTATIVE (AFU_ORTHOLOGUE AFUA_5G00920)-RELATED"/>
    <property type="match status" value="1"/>
</dbReference>
<comment type="similarity">
    <text evidence="1">Belongs to the class-A beta-lactamase family.</text>
</comment>
<accession>A0AAN6QBU4</accession>
<dbReference type="InterPro" id="IPR050789">
    <property type="entry name" value="Diverse_Enzym_Activities"/>
</dbReference>
<evidence type="ECO:0000256" key="1">
    <source>
        <dbReference type="ARBA" id="ARBA00009009"/>
    </source>
</evidence>
<dbReference type="InterPro" id="IPR012338">
    <property type="entry name" value="Beta-lactam/transpept-like"/>
</dbReference>
<dbReference type="PANTHER" id="PTHR43283">
    <property type="entry name" value="BETA-LACTAMASE-RELATED"/>
    <property type="match status" value="1"/>
</dbReference>
<comment type="caution">
    <text evidence="4">The sequence shown here is derived from an EMBL/GenBank/DDBJ whole genome shotgun (WGS) entry which is preliminary data.</text>
</comment>
<dbReference type="RefSeq" id="XP_064664853.1">
    <property type="nucleotide sequence ID" value="XM_064816399.1"/>
</dbReference>
<dbReference type="GO" id="GO:0016787">
    <property type="term" value="F:hydrolase activity"/>
    <property type="evidence" value="ECO:0007669"/>
    <property type="project" value="UniProtKB-KW"/>
</dbReference>
<dbReference type="Gene3D" id="3.40.710.10">
    <property type="entry name" value="DD-peptidase/beta-lactamase superfamily"/>
    <property type="match status" value="1"/>
</dbReference>
<organism evidence="4 5">
    <name type="scientific">Canariomyces notabilis</name>
    <dbReference type="NCBI Taxonomy" id="2074819"/>
    <lineage>
        <taxon>Eukaryota</taxon>
        <taxon>Fungi</taxon>
        <taxon>Dikarya</taxon>
        <taxon>Ascomycota</taxon>
        <taxon>Pezizomycotina</taxon>
        <taxon>Sordariomycetes</taxon>
        <taxon>Sordariomycetidae</taxon>
        <taxon>Sordariales</taxon>
        <taxon>Chaetomiaceae</taxon>
        <taxon>Canariomyces</taxon>
    </lineage>
</organism>
<protein>
    <submittedName>
        <fullName evidence="4">Beta-lactamase/transpeptidase-like protein</fullName>
    </submittedName>
</protein>
<gene>
    <name evidence="4" type="ORF">N656DRAFT_785491</name>
</gene>
<evidence type="ECO:0000313" key="4">
    <source>
        <dbReference type="EMBL" id="KAK4107283.1"/>
    </source>
</evidence>
<sequence>MEKLDSILNKYVAEGEDTAGKLLGAAFIVCNKDGIVYQGAAGRTTLAPDSPKFAVDTWTWVASMSKIITMMGVMALVEKGSVSLDDDMRCIVPELGKLQLLKGFTDDDKPILENNTRPITLRHLLTHGAGIGTDIADPELMKWSHSIGRTATCLDYTIEGWSVPMKFPPGEGWYYGGATEFAGLAVERITGQNLDEYMRETVFKPLGMEDTTFYRESMTDKVAARTAPCMMRNPETGGLAETDWVVPVQPELLSLGSGLYMTAKDHAKALQSLLRSLAGEGGGLLKRGTVQEMFRPQLSESQRAVLKAVTDMFHDNMVPEFPPGMPLDHGISGIINLEDCLGKRRKGSMMWQGMANGHWWVDPESGIAATLFVNVMPQGDKVVVQLYDELERAVYGDLVADVMVCQ</sequence>
<dbReference type="EMBL" id="MU853377">
    <property type="protein sequence ID" value="KAK4107283.1"/>
    <property type="molecule type" value="Genomic_DNA"/>
</dbReference>